<evidence type="ECO:0000313" key="1">
    <source>
        <dbReference type="EMBL" id="GLJ58405.1"/>
    </source>
</evidence>
<organism evidence="2 3">
    <name type="scientific">Cryptomeria japonica</name>
    <name type="common">Japanese cedar</name>
    <name type="synonym">Cupressus japonica</name>
    <dbReference type="NCBI Taxonomy" id="3369"/>
    <lineage>
        <taxon>Eukaryota</taxon>
        <taxon>Viridiplantae</taxon>
        <taxon>Streptophyta</taxon>
        <taxon>Embryophyta</taxon>
        <taxon>Tracheophyta</taxon>
        <taxon>Spermatophyta</taxon>
        <taxon>Pinopsida</taxon>
        <taxon>Pinidae</taxon>
        <taxon>Conifers II</taxon>
        <taxon>Cupressales</taxon>
        <taxon>Cupressaceae</taxon>
        <taxon>Cryptomeria</taxon>
    </lineage>
</organism>
<dbReference type="AlphaFoldDB" id="A0AAD3NVI1"/>
<gene>
    <name evidence="1" type="ORF">SUGI_1446910</name>
    <name evidence="2" type="ORF">SUGI_1491990</name>
</gene>
<protein>
    <submittedName>
        <fullName evidence="2">Uncharacterized protein</fullName>
    </submittedName>
</protein>
<name>A0AAD3NVI1_CRYJA</name>
<comment type="caution">
    <text evidence="2">The sequence shown here is derived from an EMBL/GenBank/DDBJ whole genome shotgun (WGS) entry which is preliminary data.</text>
</comment>
<keyword evidence="3" id="KW-1185">Reference proteome</keyword>
<accession>A0AAD3NVI1</accession>
<dbReference type="Proteomes" id="UP001234787">
    <property type="component" value="Unassembled WGS sequence"/>
</dbReference>
<proteinExistence type="predicted"/>
<sequence>MQGNESIRSQETPFPELNEVRVAATGLSSGISERDFPAGSISDFHLPHPHFIRVGRRKHYPLTYLVVEITFTFNPNDLLLDIRKWVSIVESSAGRFRRNLGVTLVYTSCAMRRLAWISAALTALI</sequence>
<evidence type="ECO:0000313" key="2">
    <source>
        <dbReference type="EMBL" id="GLJ59084.1"/>
    </source>
</evidence>
<reference evidence="2" key="1">
    <citation type="submission" date="2022-12" db="EMBL/GenBank/DDBJ databases">
        <title>Chromosome-Level Genome Assembly of Japanese Cedar (Cryptomeriajaponica D. Don).</title>
        <authorList>
            <person name="Fujino T."/>
            <person name="Yamaguchi K."/>
            <person name="Yokoyama T."/>
            <person name="Hamanaka T."/>
            <person name="Harazono Y."/>
            <person name="Kamada H."/>
            <person name="Kobayashi W."/>
            <person name="Ujino-Ihara T."/>
            <person name="Uchiyama K."/>
            <person name="Matsumoto A."/>
            <person name="Izuno A."/>
            <person name="Tsumura Y."/>
            <person name="Toyoda A."/>
            <person name="Shigenobu S."/>
            <person name="Moriguchi Y."/>
            <person name="Ueno S."/>
            <person name="Kasahara M."/>
        </authorList>
    </citation>
    <scope>NUCLEOTIDE SEQUENCE</scope>
</reference>
<dbReference type="EMBL" id="BSEH01000692">
    <property type="protein sequence ID" value="GLJ59084.1"/>
    <property type="molecule type" value="Genomic_DNA"/>
</dbReference>
<evidence type="ECO:0000313" key="3">
    <source>
        <dbReference type="Proteomes" id="UP001234787"/>
    </source>
</evidence>
<dbReference type="EMBL" id="BSEH01000374">
    <property type="protein sequence ID" value="GLJ58405.1"/>
    <property type="molecule type" value="Genomic_DNA"/>
</dbReference>